<dbReference type="PROSITE" id="PS51198">
    <property type="entry name" value="UVRD_HELICASE_ATP_BIND"/>
    <property type="match status" value="1"/>
</dbReference>
<evidence type="ECO:0000256" key="9">
    <source>
        <dbReference type="ARBA" id="ARBA00034808"/>
    </source>
</evidence>
<evidence type="ECO:0000256" key="8">
    <source>
        <dbReference type="ARBA" id="ARBA00034617"/>
    </source>
</evidence>
<dbReference type="OrthoDB" id="9765670at2"/>
<keyword evidence="5 11" id="KW-0067">ATP-binding</keyword>
<evidence type="ECO:0000259" key="12">
    <source>
        <dbReference type="PROSITE" id="PS51198"/>
    </source>
</evidence>
<comment type="similarity">
    <text evidence="1">Belongs to the helicase family. UvrD subfamily.</text>
</comment>
<evidence type="ECO:0000313" key="13">
    <source>
        <dbReference type="EMBL" id="AZR73330.1"/>
    </source>
</evidence>
<dbReference type="GO" id="GO:0003677">
    <property type="term" value="F:DNA binding"/>
    <property type="evidence" value="ECO:0007669"/>
    <property type="project" value="UniProtKB-KW"/>
</dbReference>
<dbReference type="InterPro" id="IPR027417">
    <property type="entry name" value="P-loop_NTPase"/>
</dbReference>
<dbReference type="Gene3D" id="3.40.50.300">
    <property type="entry name" value="P-loop containing nucleotide triphosphate hydrolases"/>
    <property type="match status" value="2"/>
</dbReference>
<gene>
    <name evidence="13" type="ORF">BBF96_08005</name>
</gene>
<dbReference type="InterPro" id="IPR013986">
    <property type="entry name" value="DExx_box_DNA_helicase_dom_sf"/>
</dbReference>
<evidence type="ECO:0000256" key="7">
    <source>
        <dbReference type="ARBA" id="ARBA00023235"/>
    </source>
</evidence>
<keyword evidence="3 11" id="KW-0378">Hydrolase</keyword>
<dbReference type="GO" id="GO:0005829">
    <property type="term" value="C:cytosol"/>
    <property type="evidence" value="ECO:0007669"/>
    <property type="project" value="TreeGrafter"/>
</dbReference>
<feature type="domain" description="UvrD-like helicase ATP-binding" evidence="12">
    <location>
        <begin position="2"/>
        <end position="314"/>
    </location>
</feature>
<sequence>MIKLRPGQKEVAEYRKGFMAVPAVPGAGKTTVLAYLAANLIEEGCIRPGKILIVTVMNSAVSNFRSRIGNFLEERGLPRNRGYDVKTLHSLAMSILKEKPEFLLINNEFQIIDEAQQWNLISGLTYQWMQDNEAKWKSPIKVDEETKWYQNAMEQWTENHLLKYIKEMISYIKSHGLTREDVEKLKPRLNEDSYLFWAIEIFEEYSRLMYQNGWLDFDDLIVQALRLLKKDEQLCERLRKRWTYIFEDEAQDSNPLQEEILHLLAGPDGNLVRVGDSNQAIMGTFTSAEPEIFRNFCSKENVKKQSILYSSRSTIDIINLANYLVKWSKSNHPQPECRDALEDQLIHPVTEDDPFPNPTTDNYTIAVKRYETSKQELEEVVKLAIRHAKENPENTIAIIVPNRYLKAEAAELLKVAEADFEEVGKINNEQAKTILDLRTAIQYLAEPHKKEKLIKLLNNVFLNQFPKEVLDSIEQLFNRYSLEELIYPIGGELPWLNYPDEIFDPDLFAAFNQALKKLKFWLDASVNLPPDELVLFLAEEMELKGEPLAIAQNIALQIKAELNLNPSWKLLDIANELPRLEPSFRRFARVIYEQKGFEPTPGVITLITAHKSKGLEWDTVYLTSLTAAEFPSTIEDNFRSEYWYLDEDKCNPTAIAKAELKYLLGKEGKTDPLKAAKIDEISERLRLLYVAITRAKKNLLMTCHKKIIYGNGFEKKVGIARPLIALNKFIIEEREKYAGKKS</sequence>
<evidence type="ECO:0000313" key="14">
    <source>
        <dbReference type="Proteomes" id="UP000267250"/>
    </source>
</evidence>
<dbReference type="InterPro" id="IPR014017">
    <property type="entry name" value="DNA_helicase_UvrD-like_C"/>
</dbReference>
<dbReference type="Pfam" id="PF13361">
    <property type="entry name" value="UvrD_C"/>
    <property type="match status" value="1"/>
</dbReference>
<dbReference type="GO" id="GO:0005524">
    <property type="term" value="F:ATP binding"/>
    <property type="evidence" value="ECO:0007669"/>
    <property type="project" value="UniProtKB-UniRule"/>
</dbReference>
<dbReference type="PANTHER" id="PTHR11070">
    <property type="entry name" value="UVRD / RECB / PCRA DNA HELICASE FAMILY MEMBER"/>
    <property type="match status" value="1"/>
</dbReference>
<dbReference type="Pfam" id="PF00580">
    <property type="entry name" value="UvrD-helicase"/>
    <property type="match status" value="1"/>
</dbReference>
<evidence type="ECO:0000256" key="2">
    <source>
        <dbReference type="ARBA" id="ARBA00022741"/>
    </source>
</evidence>
<dbReference type="GO" id="GO:0000725">
    <property type="term" value="P:recombinational repair"/>
    <property type="evidence" value="ECO:0007669"/>
    <property type="project" value="TreeGrafter"/>
</dbReference>
<evidence type="ECO:0000256" key="1">
    <source>
        <dbReference type="ARBA" id="ARBA00009922"/>
    </source>
</evidence>
<dbReference type="InterPro" id="IPR000212">
    <property type="entry name" value="DNA_helicase_UvrD/REP"/>
</dbReference>
<dbReference type="KEGG" id="aft:BBF96_08005"/>
<organism evidence="13 14">
    <name type="scientific">Anoxybacter fermentans</name>
    <dbReference type="NCBI Taxonomy" id="1323375"/>
    <lineage>
        <taxon>Bacteria</taxon>
        <taxon>Bacillati</taxon>
        <taxon>Bacillota</taxon>
        <taxon>Clostridia</taxon>
        <taxon>Halanaerobiales</taxon>
        <taxon>Anoxybacter</taxon>
    </lineage>
</organism>
<reference evidence="13 14" key="1">
    <citation type="submission" date="2016-07" db="EMBL/GenBank/DDBJ databases">
        <title>Genome and transcriptome analysis of iron-reducing fermentative bacteria Anoxybacter fermentans.</title>
        <authorList>
            <person name="Zeng X."/>
            <person name="Shao Z."/>
        </authorList>
    </citation>
    <scope>NUCLEOTIDE SEQUENCE [LARGE SCALE GENOMIC DNA]</scope>
    <source>
        <strain evidence="13 14">DY22613</strain>
    </source>
</reference>
<keyword evidence="14" id="KW-1185">Reference proteome</keyword>
<feature type="binding site" evidence="11">
    <location>
        <begin position="23"/>
        <end position="30"/>
    </location>
    <ligand>
        <name>ATP</name>
        <dbReference type="ChEBI" id="CHEBI:30616"/>
    </ligand>
</feature>
<dbReference type="InterPro" id="IPR014016">
    <property type="entry name" value="UvrD-like_ATP-bd"/>
</dbReference>
<evidence type="ECO:0000256" key="10">
    <source>
        <dbReference type="ARBA" id="ARBA00048988"/>
    </source>
</evidence>
<evidence type="ECO:0000256" key="11">
    <source>
        <dbReference type="PROSITE-ProRule" id="PRU00560"/>
    </source>
</evidence>
<protein>
    <recommendedName>
        <fullName evidence="9">DNA 3'-5' helicase</fullName>
        <ecNumber evidence="9">5.6.2.4</ecNumber>
    </recommendedName>
</protein>
<evidence type="ECO:0000256" key="3">
    <source>
        <dbReference type="ARBA" id="ARBA00022801"/>
    </source>
</evidence>
<keyword evidence="6" id="KW-0238">DNA-binding</keyword>
<dbReference type="Gene3D" id="1.10.10.160">
    <property type="match status" value="1"/>
</dbReference>
<comment type="catalytic activity">
    <reaction evidence="10">
        <text>ATP + H2O = ADP + phosphate + H(+)</text>
        <dbReference type="Rhea" id="RHEA:13065"/>
        <dbReference type="ChEBI" id="CHEBI:15377"/>
        <dbReference type="ChEBI" id="CHEBI:15378"/>
        <dbReference type="ChEBI" id="CHEBI:30616"/>
        <dbReference type="ChEBI" id="CHEBI:43474"/>
        <dbReference type="ChEBI" id="CHEBI:456216"/>
        <dbReference type="EC" id="5.6.2.4"/>
    </reaction>
</comment>
<dbReference type="Proteomes" id="UP000267250">
    <property type="component" value="Chromosome"/>
</dbReference>
<evidence type="ECO:0000256" key="4">
    <source>
        <dbReference type="ARBA" id="ARBA00022806"/>
    </source>
</evidence>
<keyword evidence="4 11" id="KW-0347">Helicase</keyword>
<dbReference type="GO" id="GO:0043138">
    <property type="term" value="F:3'-5' DNA helicase activity"/>
    <property type="evidence" value="ECO:0007669"/>
    <property type="project" value="UniProtKB-EC"/>
</dbReference>
<accession>A0A3S9SYJ2</accession>
<evidence type="ECO:0000256" key="6">
    <source>
        <dbReference type="ARBA" id="ARBA00023125"/>
    </source>
</evidence>
<dbReference type="GO" id="GO:0033202">
    <property type="term" value="C:DNA helicase complex"/>
    <property type="evidence" value="ECO:0007669"/>
    <property type="project" value="TreeGrafter"/>
</dbReference>
<dbReference type="AlphaFoldDB" id="A0A3S9SYJ2"/>
<comment type="catalytic activity">
    <reaction evidence="8">
        <text>Couples ATP hydrolysis with the unwinding of duplex DNA by translocating in the 3'-5' direction.</text>
        <dbReference type="EC" id="5.6.2.4"/>
    </reaction>
</comment>
<dbReference type="CDD" id="cd17932">
    <property type="entry name" value="DEXQc_UvrD"/>
    <property type="match status" value="1"/>
</dbReference>
<name>A0A3S9SYJ2_9FIRM</name>
<dbReference type="EC" id="5.6.2.4" evidence="9"/>
<keyword evidence="7" id="KW-0413">Isomerase</keyword>
<evidence type="ECO:0000256" key="5">
    <source>
        <dbReference type="ARBA" id="ARBA00022840"/>
    </source>
</evidence>
<proteinExistence type="inferred from homology"/>
<dbReference type="SUPFAM" id="SSF52540">
    <property type="entry name" value="P-loop containing nucleoside triphosphate hydrolases"/>
    <property type="match status" value="1"/>
</dbReference>
<dbReference type="EMBL" id="CP016379">
    <property type="protein sequence ID" value="AZR73330.1"/>
    <property type="molecule type" value="Genomic_DNA"/>
</dbReference>
<dbReference type="RefSeq" id="WP_127016664.1">
    <property type="nucleotide sequence ID" value="NZ_CP016379.1"/>
</dbReference>
<dbReference type="Gene3D" id="1.10.486.10">
    <property type="entry name" value="PCRA, domain 4"/>
    <property type="match status" value="1"/>
</dbReference>
<keyword evidence="2 11" id="KW-0547">Nucleotide-binding</keyword>
<dbReference type="PANTHER" id="PTHR11070:SF2">
    <property type="entry name" value="ATP-DEPENDENT DNA HELICASE SRS2"/>
    <property type="match status" value="1"/>
</dbReference>
<dbReference type="GO" id="GO:0016887">
    <property type="term" value="F:ATP hydrolysis activity"/>
    <property type="evidence" value="ECO:0007669"/>
    <property type="project" value="RHEA"/>
</dbReference>